<dbReference type="SMART" id="SM00482">
    <property type="entry name" value="POLAc"/>
    <property type="match status" value="1"/>
</dbReference>
<evidence type="ECO:0000256" key="11">
    <source>
        <dbReference type="ARBA" id="ARBA00022932"/>
    </source>
</evidence>
<dbReference type="Pfam" id="PF00476">
    <property type="entry name" value="DNA_pol_A"/>
    <property type="match status" value="1"/>
</dbReference>
<name>A0A1F6P8Q9_9BACT</name>
<evidence type="ECO:0000313" key="20">
    <source>
        <dbReference type="EMBL" id="OGH92532.1"/>
    </source>
</evidence>
<evidence type="ECO:0000256" key="9">
    <source>
        <dbReference type="ARBA" id="ARBA00022801"/>
    </source>
</evidence>
<dbReference type="GO" id="GO:0003677">
    <property type="term" value="F:DNA binding"/>
    <property type="evidence" value="ECO:0007669"/>
    <property type="project" value="UniProtKB-UniRule"/>
</dbReference>
<dbReference type="GO" id="GO:0006261">
    <property type="term" value="P:DNA-templated DNA replication"/>
    <property type="evidence" value="ECO:0007669"/>
    <property type="project" value="UniProtKB-UniRule"/>
</dbReference>
<feature type="domain" description="3'-5' exonuclease" evidence="17">
    <location>
        <begin position="317"/>
        <end position="479"/>
    </location>
</feature>
<dbReference type="FunFam" id="1.10.150.20:FF:000002">
    <property type="entry name" value="DNA polymerase I"/>
    <property type="match status" value="1"/>
</dbReference>
<dbReference type="SMART" id="SM00474">
    <property type="entry name" value="35EXOc"/>
    <property type="match status" value="1"/>
</dbReference>
<accession>A0A1F6P8Q9</accession>
<keyword evidence="5 16" id="KW-0548">Nucleotidyltransferase</keyword>
<dbReference type="Gene3D" id="3.40.50.1010">
    <property type="entry name" value="5'-nuclease"/>
    <property type="match status" value="1"/>
</dbReference>
<dbReference type="Pfam" id="PF02739">
    <property type="entry name" value="5_3_exonuc_N"/>
    <property type="match status" value="1"/>
</dbReference>
<dbReference type="CDD" id="cd06140">
    <property type="entry name" value="DNA_polA_I_Bacillus_like_exo"/>
    <property type="match status" value="1"/>
</dbReference>
<evidence type="ECO:0000256" key="4">
    <source>
        <dbReference type="ARBA" id="ARBA00022679"/>
    </source>
</evidence>
<dbReference type="PANTHER" id="PTHR10133">
    <property type="entry name" value="DNA POLYMERASE I"/>
    <property type="match status" value="1"/>
</dbReference>
<evidence type="ECO:0000256" key="14">
    <source>
        <dbReference type="ARBA" id="ARBA00049244"/>
    </source>
</evidence>
<comment type="catalytic activity">
    <reaction evidence="14 16">
        <text>DNA(n) + a 2'-deoxyribonucleoside 5'-triphosphate = DNA(n+1) + diphosphate</text>
        <dbReference type="Rhea" id="RHEA:22508"/>
        <dbReference type="Rhea" id="RHEA-COMP:17339"/>
        <dbReference type="Rhea" id="RHEA-COMP:17340"/>
        <dbReference type="ChEBI" id="CHEBI:33019"/>
        <dbReference type="ChEBI" id="CHEBI:61560"/>
        <dbReference type="ChEBI" id="CHEBI:173112"/>
        <dbReference type="EC" id="2.7.7.7"/>
    </reaction>
</comment>
<dbReference type="PROSITE" id="PS00447">
    <property type="entry name" value="DNA_POLYMERASE_A"/>
    <property type="match status" value="1"/>
</dbReference>
<dbReference type="GO" id="GO:0008408">
    <property type="term" value="F:3'-5' exonuclease activity"/>
    <property type="evidence" value="ECO:0007669"/>
    <property type="project" value="InterPro"/>
</dbReference>
<dbReference type="InterPro" id="IPR002562">
    <property type="entry name" value="3'-5'_exonuclease_dom"/>
</dbReference>
<keyword evidence="4 16" id="KW-0808">Transferase</keyword>
<dbReference type="Gene3D" id="1.20.1060.10">
    <property type="entry name" value="Taq DNA Polymerase, Chain T, domain 4"/>
    <property type="match status" value="1"/>
</dbReference>
<comment type="caution">
    <text evidence="20">The sequence shown here is derived from an EMBL/GenBank/DDBJ whole genome shotgun (WGS) entry which is preliminary data.</text>
</comment>
<gene>
    <name evidence="16" type="primary">polA</name>
    <name evidence="20" type="ORF">A2563_02535</name>
</gene>
<dbReference type="AlphaFoldDB" id="A0A1F6P8Q9"/>
<dbReference type="InterPro" id="IPR019760">
    <property type="entry name" value="DNA-dir_DNA_pol_A_CS"/>
</dbReference>
<dbReference type="Proteomes" id="UP000176634">
    <property type="component" value="Unassembled WGS sequence"/>
</dbReference>
<evidence type="ECO:0000256" key="5">
    <source>
        <dbReference type="ARBA" id="ARBA00022695"/>
    </source>
</evidence>
<keyword evidence="11 16" id="KW-0239">DNA-directed DNA polymerase</keyword>
<reference evidence="20 21" key="1">
    <citation type="journal article" date="2016" name="Nat. Commun.">
        <title>Thousands of microbial genomes shed light on interconnected biogeochemical processes in an aquifer system.</title>
        <authorList>
            <person name="Anantharaman K."/>
            <person name="Brown C.T."/>
            <person name="Hug L.A."/>
            <person name="Sharon I."/>
            <person name="Castelle C.J."/>
            <person name="Probst A.J."/>
            <person name="Thomas B.C."/>
            <person name="Singh A."/>
            <person name="Wilkins M.J."/>
            <person name="Karaoz U."/>
            <person name="Brodie E.L."/>
            <person name="Williams K.H."/>
            <person name="Hubbard S.S."/>
            <person name="Banfield J.F."/>
        </authorList>
    </citation>
    <scope>NUCLEOTIDE SEQUENCE [LARGE SCALE GENOMIC DNA]</scope>
</reference>
<proteinExistence type="inferred from homology"/>
<dbReference type="SUPFAM" id="SSF88723">
    <property type="entry name" value="PIN domain-like"/>
    <property type="match status" value="1"/>
</dbReference>
<dbReference type="Pfam" id="PF01367">
    <property type="entry name" value="5_3_exonuc"/>
    <property type="match status" value="1"/>
</dbReference>
<dbReference type="FunFam" id="1.10.150.20:FF:000003">
    <property type="entry name" value="DNA polymerase I"/>
    <property type="match status" value="1"/>
</dbReference>
<feature type="domain" description="DNA-directed DNA polymerase family A palm" evidence="19">
    <location>
        <begin position="648"/>
        <end position="858"/>
    </location>
</feature>
<feature type="domain" description="5'-3' exonuclease" evidence="18">
    <location>
        <begin position="2"/>
        <end position="269"/>
    </location>
</feature>
<evidence type="ECO:0000256" key="6">
    <source>
        <dbReference type="ARBA" id="ARBA00022705"/>
    </source>
</evidence>
<keyword evidence="10" id="KW-0269">Exonuclease</keyword>
<dbReference type="Gene3D" id="3.30.420.10">
    <property type="entry name" value="Ribonuclease H-like superfamily/Ribonuclease H"/>
    <property type="match status" value="1"/>
</dbReference>
<dbReference type="Pfam" id="PF22619">
    <property type="entry name" value="DNA_polI_exo1"/>
    <property type="match status" value="1"/>
</dbReference>
<evidence type="ECO:0000256" key="16">
    <source>
        <dbReference type="RuleBase" id="RU004460"/>
    </source>
</evidence>
<dbReference type="NCBIfam" id="TIGR00593">
    <property type="entry name" value="pola"/>
    <property type="match status" value="1"/>
</dbReference>
<dbReference type="PRINTS" id="PR00868">
    <property type="entry name" value="DNAPOLI"/>
</dbReference>
<dbReference type="Gene3D" id="1.10.150.20">
    <property type="entry name" value="5' to 3' exonuclease, C-terminal subdomain"/>
    <property type="match status" value="2"/>
</dbReference>
<dbReference type="InterPro" id="IPR020045">
    <property type="entry name" value="DNA_polI_H3TH"/>
</dbReference>
<comment type="similarity">
    <text evidence="1 16">Belongs to the DNA polymerase type-A family.</text>
</comment>
<evidence type="ECO:0000256" key="1">
    <source>
        <dbReference type="ARBA" id="ARBA00007705"/>
    </source>
</evidence>
<dbReference type="InterPro" id="IPR012337">
    <property type="entry name" value="RNaseH-like_sf"/>
</dbReference>
<protein>
    <recommendedName>
        <fullName evidence="3 15">DNA polymerase I</fullName>
        <ecNumber evidence="2 15">2.7.7.7</ecNumber>
    </recommendedName>
</protein>
<evidence type="ECO:0000259" key="19">
    <source>
        <dbReference type="SMART" id="SM00482"/>
    </source>
</evidence>
<dbReference type="PANTHER" id="PTHR10133:SF27">
    <property type="entry name" value="DNA POLYMERASE NU"/>
    <property type="match status" value="1"/>
</dbReference>
<dbReference type="CDD" id="cd08637">
    <property type="entry name" value="DNA_pol_A_pol_I_C"/>
    <property type="match status" value="1"/>
</dbReference>
<evidence type="ECO:0000256" key="3">
    <source>
        <dbReference type="ARBA" id="ARBA00020311"/>
    </source>
</evidence>
<dbReference type="InterPro" id="IPR054690">
    <property type="entry name" value="DNA_polI_exonuclease"/>
</dbReference>
<dbReference type="InterPro" id="IPR002421">
    <property type="entry name" value="5-3_exonuclease"/>
</dbReference>
<dbReference type="GO" id="GO:0006302">
    <property type="term" value="P:double-strand break repair"/>
    <property type="evidence" value="ECO:0007669"/>
    <property type="project" value="TreeGrafter"/>
</dbReference>
<dbReference type="SUPFAM" id="SSF56672">
    <property type="entry name" value="DNA/RNA polymerases"/>
    <property type="match status" value="1"/>
</dbReference>
<dbReference type="CDD" id="cd09898">
    <property type="entry name" value="H3TH_53EXO"/>
    <property type="match status" value="1"/>
</dbReference>
<dbReference type="InterPro" id="IPR008918">
    <property type="entry name" value="HhH2"/>
</dbReference>
<evidence type="ECO:0000256" key="10">
    <source>
        <dbReference type="ARBA" id="ARBA00022839"/>
    </source>
</evidence>
<dbReference type="STRING" id="1798705.A2563_02535"/>
<evidence type="ECO:0000256" key="8">
    <source>
        <dbReference type="ARBA" id="ARBA00022763"/>
    </source>
</evidence>
<dbReference type="GO" id="GO:0003887">
    <property type="term" value="F:DNA-directed DNA polymerase activity"/>
    <property type="evidence" value="ECO:0007669"/>
    <property type="project" value="UniProtKB-UniRule"/>
</dbReference>
<dbReference type="InterPro" id="IPR036397">
    <property type="entry name" value="RNaseH_sf"/>
</dbReference>
<dbReference type="InterPro" id="IPR020046">
    <property type="entry name" value="5-3_exonucl_a-hlix_arch_N"/>
</dbReference>
<evidence type="ECO:0000256" key="2">
    <source>
        <dbReference type="ARBA" id="ARBA00012417"/>
    </source>
</evidence>
<evidence type="ECO:0000256" key="15">
    <source>
        <dbReference type="NCBIfam" id="TIGR00593"/>
    </source>
</evidence>
<dbReference type="SUPFAM" id="SSF53098">
    <property type="entry name" value="Ribonuclease H-like"/>
    <property type="match status" value="1"/>
</dbReference>
<dbReference type="NCBIfam" id="NF004397">
    <property type="entry name" value="PRK05755.1"/>
    <property type="match status" value="1"/>
</dbReference>
<evidence type="ECO:0000259" key="17">
    <source>
        <dbReference type="SMART" id="SM00474"/>
    </source>
</evidence>
<dbReference type="InterPro" id="IPR018320">
    <property type="entry name" value="DNA_polymerase_1"/>
</dbReference>
<dbReference type="Gene3D" id="3.30.70.370">
    <property type="match status" value="1"/>
</dbReference>
<evidence type="ECO:0000259" key="18">
    <source>
        <dbReference type="SMART" id="SM00475"/>
    </source>
</evidence>
<dbReference type="InterPro" id="IPR001098">
    <property type="entry name" value="DNA-dir_DNA_pol_A_palm_dom"/>
</dbReference>
<keyword evidence="13 16" id="KW-0234">DNA repair</keyword>
<dbReference type="InterPro" id="IPR029060">
    <property type="entry name" value="PIN-like_dom_sf"/>
</dbReference>
<dbReference type="FunFam" id="1.20.1060.10:FF:000001">
    <property type="entry name" value="DNA polymerase I"/>
    <property type="match status" value="1"/>
</dbReference>
<dbReference type="InterPro" id="IPR002298">
    <property type="entry name" value="DNA_polymerase_A"/>
</dbReference>
<evidence type="ECO:0000256" key="7">
    <source>
        <dbReference type="ARBA" id="ARBA00022722"/>
    </source>
</evidence>
<evidence type="ECO:0000313" key="21">
    <source>
        <dbReference type="Proteomes" id="UP000176634"/>
    </source>
</evidence>
<keyword evidence="8 16" id="KW-0227">DNA damage</keyword>
<keyword evidence="7" id="KW-0540">Nuclease</keyword>
<evidence type="ECO:0000256" key="13">
    <source>
        <dbReference type="ARBA" id="ARBA00023204"/>
    </source>
</evidence>
<dbReference type="SMART" id="SM00475">
    <property type="entry name" value="53EXOc"/>
    <property type="match status" value="1"/>
</dbReference>
<organism evidence="20 21">
    <name type="scientific">Candidatus Magasanikbacteria bacterium RIFOXYD1_FULL_40_23</name>
    <dbReference type="NCBI Taxonomy" id="1798705"/>
    <lineage>
        <taxon>Bacteria</taxon>
        <taxon>Candidatus Magasanikiibacteriota</taxon>
    </lineage>
</organism>
<dbReference type="EMBL" id="MFRA01000005">
    <property type="protein sequence ID" value="OGH92532.1"/>
    <property type="molecule type" value="Genomic_DNA"/>
</dbReference>
<dbReference type="InterPro" id="IPR043502">
    <property type="entry name" value="DNA/RNA_pol_sf"/>
</dbReference>
<dbReference type="SMART" id="SM00279">
    <property type="entry name" value="HhH2"/>
    <property type="match status" value="1"/>
</dbReference>
<evidence type="ECO:0000256" key="12">
    <source>
        <dbReference type="ARBA" id="ARBA00023125"/>
    </source>
</evidence>
<dbReference type="GO" id="GO:0008409">
    <property type="term" value="F:5'-3' exonuclease activity"/>
    <property type="evidence" value="ECO:0007669"/>
    <property type="project" value="InterPro"/>
</dbReference>
<keyword evidence="6 16" id="KW-0235">DNA replication</keyword>
<dbReference type="InterPro" id="IPR036279">
    <property type="entry name" value="5-3_exonuclease_C_sf"/>
</dbReference>
<dbReference type="EC" id="2.7.7.7" evidence="2 15"/>
<sequence length="894" mass="100644">MQRIVVFDGNAIIHRAYHAIPPLTTKDGVMVNAVYGFTSMLLKVWKDLKPDCIAVTFDMAGPTFRHVQYKEYKATRVKADQALYDQIPLVHEVVESFGLPIYEKKGYEADDVIGTIAKHFENKKDVEVYIVTGDMDTLQLVRDNVKVYTLRKGISDIVIYDPKGVKERFGFGPEKMIDYKALRGDTSDNIPGVPGIGEKTALELILKFDNLENIYKQLKNKEKISKELKPGVITKLVEGEDSAKMSKELSTIDCAVPDLKFDFKHCKIKEFDKEKISSLFQRFEFVSLLKRVPGFSAEESAKTDTDKKHKSETKMVFAEVENEAQLDSLVKAIEKNKSFACRAVLSAKEALDSELQGLVFGLEDKTFFVDKKLIAKTAVLFENKSLELVGHDIKEMVKALKYNFEIEVKNNLFDVMVASYLLNPGSRAHDITSVLLKVLGKVLSQNTAQTSLFGVDKKSLAEELFLVAQTKAKLQAELEQADNAGLFKKVEMALIPVLADMELNGISLDLKVMEKLSKEAKDSMLKLTEKIYSLAGMEFNIASPIQLREVLFDKLGLAVAGIKKGKTGLSTSAEELEKLHGLHPIIDQISEYRELAKLQNTYIDVLPGLVNKKTGRIHTHFNQTVAATGRLSSQDPNLQNIPIRSELGREVRKAFVAEAGNTLVSADYSQIELRIVASLAQDKRMIEIFNKDEDIHKATAAAINNVPLEEVTKEMRYAAKEVNFGVLYGMGSYGLSWRTGISQFEAKDFIRKYFEAFSGVREYIDKTLEFTKKEGYCETLFGRRRYLPELNATNFQMRAAAERMAVNHPIQGTAADLMKMAMIEVRNVLMKGDKKIKDNTKMILQVHDELILEVKKEMAEQVSEIVKDVMEKVVVLRVPIKVGVSINRSWGEMK</sequence>
<dbReference type="CDD" id="cd09859">
    <property type="entry name" value="PIN_53EXO"/>
    <property type="match status" value="1"/>
</dbReference>
<dbReference type="SUPFAM" id="SSF47807">
    <property type="entry name" value="5' to 3' exonuclease, C-terminal subdomain"/>
    <property type="match status" value="1"/>
</dbReference>
<keyword evidence="12 16" id="KW-0238">DNA-binding</keyword>
<keyword evidence="9" id="KW-0378">Hydrolase</keyword>